<feature type="region of interest" description="Disordered" evidence="2">
    <location>
        <begin position="771"/>
        <end position="805"/>
    </location>
</feature>
<accession>A0A928ZZZ8</accession>
<sequence>MTSQKDQIQRLIAEIEATLAKPASRLPLGLSGDAGQRQLLDKLCDYLQSLEQTFESPGGWGPLDPSTGNLVSPPPTAPDIEESASQVLQGVLLEMRYLRENSLKPMRQELESLQQRRESLQAEINVLEAQRGADPLQSEEQISAFLETLMQRLQEQLSAQMVQNFAAMEAAAAEQLSVDDAPAPLLSGQRLEQVRLLQAQSDQLLLKLDTTLTAVFGSLQKSVDSYRDSLEEGLDQMHGLGRQGEVIFHAFINHLAQQLGQDASSYLAGEIDAQQAVLQEPDSRTTDVDLEAVQLDELDQALENLALEEEIGDDTTDPTVAIDLDLGLLEDTMALSDEGDAGIVEEEPEDITVIQTDDADPDVELALLEDAIASSDIDDDITLIQTDDRSLDLGLNIDLDEDLDDDITLIQTDDADPDLSLLENAISFSDIAPETGTSTDDDALILDDIPLFDDDTSDDDTSINTSDTPDISDTSDEPSTAFSLDSALENSDENFGLLAMGADRGDLLSFGAPDTSASQAGLPQVESEGDLFNLDTELDPGVLEAQEQAPTDSSTAEPENPSASGQLSEDLLAFSFANDDTTETPSSADTAVNEPTNEPTTDLLDANQIADDWLFDMESADDSNAIPPPNLDSDIPGESVSEPTVQNLFGDSITSPEEPNDVGDTISSLADLLPDESPSETVEDFSDNTSDDVYIAAPVDEDLINLVEPGTEQHLLIDFDDGQLVEQLDQDLQKLAGETFSADYDLEEDDALEPLDQDTLETIVRDLNLEDLDLDNDSESDPISSQPSSTDLDAEENQEQPAEDKVQVIAADSAADFDLFDGFATDSIDIDDPSANEAEELAVITSAAAPDTVDLELLGLGTDIPGEDFDDGLPDSLADELVSLNEHSKALSQEPSDEIVGQLLSDLEEPVS</sequence>
<keyword evidence="1" id="KW-0175">Coiled coil</keyword>
<keyword evidence="4" id="KW-1185">Reference proteome</keyword>
<comment type="caution">
    <text evidence="3">The sequence shown here is derived from an EMBL/GenBank/DDBJ whole genome shotgun (WGS) entry which is preliminary data.</text>
</comment>
<gene>
    <name evidence="3" type="ORF">IQ260_28185</name>
</gene>
<feature type="compositionally biased region" description="Acidic residues" evidence="2">
    <location>
        <begin position="771"/>
        <end position="780"/>
    </location>
</feature>
<evidence type="ECO:0000313" key="4">
    <source>
        <dbReference type="Proteomes" id="UP000615026"/>
    </source>
</evidence>
<dbReference type="AlphaFoldDB" id="A0A928ZZZ8"/>
<name>A0A928ZZZ8_LEPEC</name>
<feature type="compositionally biased region" description="Polar residues" evidence="2">
    <location>
        <begin position="548"/>
        <end position="567"/>
    </location>
</feature>
<feature type="coiled-coil region" evidence="1">
    <location>
        <begin position="103"/>
        <end position="156"/>
    </location>
</feature>
<feature type="region of interest" description="Disordered" evidence="2">
    <location>
        <begin position="579"/>
        <end position="604"/>
    </location>
</feature>
<dbReference type="Proteomes" id="UP000615026">
    <property type="component" value="Unassembled WGS sequence"/>
</dbReference>
<feature type="compositionally biased region" description="Polar residues" evidence="2">
    <location>
        <begin position="583"/>
        <end position="600"/>
    </location>
</feature>
<feature type="non-terminal residue" evidence="3">
    <location>
        <position position="912"/>
    </location>
</feature>
<feature type="compositionally biased region" description="Acidic residues" evidence="2">
    <location>
        <begin position="450"/>
        <end position="461"/>
    </location>
</feature>
<dbReference type="EMBL" id="JADEXP010000454">
    <property type="protein sequence ID" value="MBE9070528.1"/>
    <property type="molecule type" value="Genomic_DNA"/>
</dbReference>
<feature type="region of interest" description="Disordered" evidence="2">
    <location>
        <begin position="546"/>
        <end position="567"/>
    </location>
</feature>
<evidence type="ECO:0000256" key="1">
    <source>
        <dbReference type="SAM" id="Coils"/>
    </source>
</evidence>
<feature type="region of interest" description="Disordered" evidence="2">
    <location>
        <begin position="450"/>
        <end position="481"/>
    </location>
</feature>
<reference evidence="3" key="1">
    <citation type="submission" date="2020-10" db="EMBL/GenBank/DDBJ databases">
        <authorList>
            <person name="Castelo-Branco R."/>
            <person name="Eusebio N."/>
            <person name="Adriana R."/>
            <person name="Vieira A."/>
            <person name="Brugerolle De Fraissinette N."/>
            <person name="Rezende De Castro R."/>
            <person name="Schneider M.P."/>
            <person name="Vasconcelos V."/>
            <person name="Leao P.N."/>
        </authorList>
    </citation>
    <scope>NUCLEOTIDE SEQUENCE</scope>
    <source>
        <strain evidence="3">LEGE 11479</strain>
    </source>
</reference>
<proteinExistence type="predicted"/>
<evidence type="ECO:0000256" key="2">
    <source>
        <dbReference type="SAM" id="MobiDB-lite"/>
    </source>
</evidence>
<organism evidence="3 4">
    <name type="scientific">Leptolyngbya cf. ectocarpi LEGE 11479</name>
    <dbReference type="NCBI Taxonomy" id="1828722"/>
    <lineage>
        <taxon>Bacteria</taxon>
        <taxon>Bacillati</taxon>
        <taxon>Cyanobacteriota</taxon>
        <taxon>Cyanophyceae</taxon>
        <taxon>Leptolyngbyales</taxon>
        <taxon>Leptolyngbyaceae</taxon>
        <taxon>Leptolyngbya group</taxon>
        <taxon>Leptolyngbya</taxon>
    </lineage>
</organism>
<feature type="compositionally biased region" description="Low complexity" evidence="2">
    <location>
        <begin position="462"/>
        <end position="480"/>
    </location>
</feature>
<dbReference type="RefSeq" id="WP_193996390.1">
    <property type="nucleotide sequence ID" value="NZ_JADEXP010000454.1"/>
</dbReference>
<evidence type="ECO:0000313" key="3">
    <source>
        <dbReference type="EMBL" id="MBE9070528.1"/>
    </source>
</evidence>
<protein>
    <submittedName>
        <fullName evidence="3">Uncharacterized protein</fullName>
    </submittedName>
</protein>